<evidence type="ECO:0000313" key="2">
    <source>
        <dbReference type="EMBL" id="GCE30227.1"/>
    </source>
</evidence>
<dbReference type="Gene3D" id="2.40.128.630">
    <property type="match status" value="1"/>
</dbReference>
<dbReference type="Proteomes" id="UP000287171">
    <property type="component" value="Unassembled WGS sequence"/>
</dbReference>
<dbReference type="OrthoDB" id="159281at2"/>
<evidence type="ECO:0000259" key="1">
    <source>
        <dbReference type="Pfam" id="PF13360"/>
    </source>
</evidence>
<dbReference type="InterPro" id="IPR011047">
    <property type="entry name" value="Quinoprotein_ADH-like_sf"/>
</dbReference>
<proteinExistence type="predicted"/>
<dbReference type="PROSITE" id="PS51257">
    <property type="entry name" value="PROKAR_LIPOPROTEIN"/>
    <property type="match status" value="1"/>
</dbReference>
<gene>
    <name evidence="2" type="ORF">KDA_57110</name>
</gene>
<feature type="domain" description="Pyrrolo-quinoline quinone repeat" evidence="1">
    <location>
        <begin position="323"/>
        <end position="470"/>
    </location>
</feature>
<dbReference type="Gene3D" id="2.130.10.10">
    <property type="entry name" value="YVTN repeat-like/Quinoprotein amine dehydrogenase"/>
    <property type="match status" value="1"/>
</dbReference>
<dbReference type="Gene3D" id="2.40.10.480">
    <property type="match status" value="1"/>
</dbReference>
<dbReference type="PANTHER" id="PTHR34512">
    <property type="entry name" value="CELL SURFACE PROTEIN"/>
    <property type="match status" value="1"/>
</dbReference>
<dbReference type="AlphaFoldDB" id="A0A402BG33"/>
<accession>A0A402BG33</accession>
<name>A0A402BG33_9CHLR</name>
<dbReference type="SUPFAM" id="SSF50998">
    <property type="entry name" value="Quinoprotein alcohol dehydrogenase-like"/>
    <property type="match status" value="1"/>
</dbReference>
<dbReference type="EMBL" id="BIFT01000002">
    <property type="protein sequence ID" value="GCE30227.1"/>
    <property type="molecule type" value="Genomic_DNA"/>
</dbReference>
<feature type="domain" description="Pyrrolo-quinoline quinone repeat" evidence="1">
    <location>
        <begin position="80"/>
        <end position="221"/>
    </location>
</feature>
<dbReference type="RefSeq" id="WP_126630377.1">
    <property type="nucleotide sequence ID" value="NZ_BIFT01000002.1"/>
</dbReference>
<dbReference type="InterPro" id="IPR002372">
    <property type="entry name" value="PQQ_rpt_dom"/>
</dbReference>
<dbReference type="SMART" id="SM00564">
    <property type="entry name" value="PQQ"/>
    <property type="match status" value="8"/>
</dbReference>
<dbReference type="PANTHER" id="PTHR34512:SF30">
    <property type="entry name" value="OUTER MEMBRANE PROTEIN ASSEMBLY FACTOR BAMB"/>
    <property type="match status" value="1"/>
</dbReference>
<dbReference type="Pfam" id="PF13360">
    <property type="entry name" value="PQQ_2"/>
    <property type="match status" value="2"/>
</dbReference>
<keyword evidence="3" id="KW-1185">Reference proteome</keyword>
<organism evidence="2 3">
    <name type="scientific">Dictyobacter alpinus</name>
    <dbReference type="NCBI Taxonomy" id="2014873"/>
    <lineage>
        <taxon>Bacteria</taxon>
        <taxon>Bacillati</taxon>
        <taxon>Chloroflexota</taxon>
        <taxon>Ktedonobacteria</taxon>
        <taxon>Ktedonobacterales</taxon>
        <taxon>Dictyobacteraceae</taxon>
        <taxon>Dictyobacter</taxon>
    </lineage>
</organism>
<evidence type="ECO:0000313" key="3">
    <source>
        <dbReference type="Proteomes" id="UP000287171"/>
    </source>
</evidence>
<sequence>MQAFSKQVWTQKRPGFLIRMLSIILMAILVGCSQPDRKPAVSASNPTPISTPTAIPALDLVHNTVSLSIMADVVYAGTQEQGVYAFNARDGKKIWQADITGIVSWQPTVADGIIYVTSSTGEGGSVYVSALRAHDGKLLWRYHSDMNMNLAGVENGMVYLSTLAQVVALRATDGIEVWHVDNSADQALLVEKDVVYLNQVSSFSALNARNGVVLWTHQLADRTDVLKSSNGTVYICCDKGKFAALSARDGRVQWSQTIDATMALTPQIVNGIVYLQATKINLGDSTTPTASTSFLPLFASTGNMLKGARQTQSALPLKQGQTSLYALRANDGKVLWKQMGKSGNDGFANWFQVEQGIVYSMTTTSTPTSTTSTLVALQSESGQPLWQQTNKIAATPYSACIRDGVIYRLGAQTVDALSARDGKPRWSYQLAGNAYDLPIASAQNLYVGTDNGLVYALNPKNGQLQWRYNTHSHA</sequence>
<reference evidence="3" key="1">
    <citation type="submission" date="2018-12" db="EMBL/GenBank/DDBJ databases">
        <title>Tengunoibacter tsumagoiensis gen. nov., sp. nov., Dictyobacter kobayashii sp. nov., D. alpinus sp. nov., and D. joshuensis sp. nov. and description of Dictyobacteraceae fam. nov. within the order Ktedonobacterales isolated from Tengu-no-mugimeshi.</title>
        <authorList>
            <person name="Wang C.M."/>
            <person name="Zheng Y."/>
            <person name="Sakai Y."/>
            <person name="Toyoda A."/>
            <person name="Minakuchi Y."/>
            <person name="Abe K."/>
            <person name="Yokota A."/>
            <person name="Yabe S."/>
        </authorList>
    </citation>
    <scope>NUCLEOTIDE SEQUENCE [LARGE SCALE GENOMIC DNA]</scope>
    <source>
        <strain evidence="3">Uno16</strain>
    </source>
</reference>
<protein>
    <recommendedName>
        <fullName evidence="1">Pyrrolo-quinoline quinone repeat domain-containing protein</fullName>
    </recommendedName>
</protein>
<comment type="caution">
    <text evidence="2">The sequence shown here is derived from an EMBL/GenBank/DDBJ whole genome shotgun (WGS) entry which is preliminary data.</text>
</comment>
<dbReference type="InterPro" id="IPR018391">
    <property type="entry name" value="PQQ_b-propeller_rpt"/>
</dbReference>
<dbReference type="InterPro" id="IPR015943">
    <property type="entry name" value="WD40/YVTN_repeat-like_dom_sf"/>
</dbReference>